<gene>
    <name evidence="2" type="ORF">HNY73_013716</name>
</gene>
<evidence type="ECO:0008006" key="4">
    <source>
        <dbReference type="Google" id="ProtNLM"/>
    </source>
</evidence>
<dbReference type="Proteomes" id="UP000807504">
    <property type="component" value="Unassembled WGS sequence"/>
</dbReference>
<feature type="signal peptide" evidence="1">
    <location>
        <begin position="1"/>
        <end position="25"/>
    </location>
</feature>
<dbReference type="EMBL" id="JABXBU010002072">
    <property type="protein sequence ID" value="KAF8776770.1"/>
    <property type="molecule type" value="Genomic_DNA"/>
</dbReference>
<evidence type="ECO:0000256" key="1">
    <source>
        <dbReference type="SAM" id="SignalP"/>
    </source>
</evidence>
<keyword evidence="3" id="KW-1185">Reference proteome</keyword>
<organism evidence="2 3">
    <name type="scientific">Argiope bruennichi</name>
    <name type="common">Wasp spider</name>
    <name type="synonym">Aranea bruennichi</name>
    <dbReference type="NCBI Taxonomy" id="94029"/>
    <lineage>
        <taxon>Eukaryota</taxon>
        <taxon>Metazoa</taxon>
        <taxon>Ecdysozoa</taxon>
        <taxon>Arthropoda</taxon>
        <taxon>Chelicerata</taxon>
        <taxon>Arachnida</taxon>
        <taxon>Araneae</taxon>
        <taxon>Araneomorphae</taxon>
        <taxon>Entelegynae</taxon>
        <taxon>Araneoidea</taxon>
        <taxon>Araneidae</taxon>
        <taxon>Argiope</taxon>
    </lineage>
</organism>
<keyword evidence="1" id="KW-0732">Signal</keyword>
<evidence type="ECO:0000313" key="3">
    <source>
        <dbReference type="Proteomes" id="UP000807504"/>
    </source>
</evidence>
<feature type="chain" id="PRO_5035713921" description="Chitin-binding type-2 domain-containing protein" evidence="1">
    <location>
        <begin position="26"/>
        <end position="256"/>
    </location>
</feature>
<sequence length="256" mass="29265">MASLLSHLLATAILSMAFLHQSSTGKSIPSNTDERYSVDVELPENPFLDPNSWRFDPDASGEDYFPSRNSAPLTSGDATFILDWPSDPDASYEQREKQILQRSRADVNVWEEKEKQNFSLKKLREKLNQHASFSSYFSTRTVVFQAVNRWRWNIQRVLASFGERCALRSFFSARPPPSSADTSELGRYFRSVKSPAFQNETAYSNGGRRNNVIVQQGITMPFCNMFGCEMGVTQQQHKCDPGYKWDASFNRCRQIL</sequence>
<reference evidence="2" key="1">
    <citation type="journal article" date="2020" name="bioRxiv">
        <title>Chromosome-level reference genome of the European wasp spider Argiope bruennichi: a resource for studies on range expansion and evolutionary adaptation.</title>
        <authorList>
            <person name="Sheffer M.M."/>
            <person name="Hoppe A."/>
            <person name="Krehenwinkel H."/>
            <person name="Uhl G."/>
            <person name="Kuss A.W."/>
            <person name="Jensen L."/>
            <person name="Jensen C."/>
            <person name="Gillespie R.G."/>
            <person name="Hoff K.J."/>
            <person name="Prost S."/>
        </authorList>
    </citation>
    <scope>NUCLEOTIDE SEQUENCE</scope>
</reference>
<evidence type="ECO:0000313" key="2">
    <source>
        <dbReference type="EMBL" id="KAF8776770.1"/>
    </source>
</evidence>
<dbReference type="AlphaFoldDB" id="A0A8T0ELS2"/>
<accession>A0A8T0ELS2</accession>
<proteinExistence type="predicted"/>
<name>A0A8T0ELS2_ARGBR</name>
<reference evidence="2" key="2">
    <citation type="submission" date="2020-06" db="EMBL/GenBank/DDBJ databases">
        <authorList>
            <person name="Sheffer M."/>
        </authorList>
    </citation>
    <scope>NUCLEOTIDE SEQUENCE</scope>
</reference>
<comment type="caution">
    <text evidence="2">The sequence shown here is derived from an EMBL/GenBank/DDBJ whole genome shotgun (WGS) entry which is preliminary data.</text>
</comment>
<protein>
    <recommendedName>
        <fullName evidence="4">Chitin-binding type-2 domain-containing protein</fullName>
    </recommendedName>
</protein>